<dbReference type="EMBL" id="CP033972">
    <property type="protein sequence ID" value="AZG44461.1"/>
    <property type="molecule type" value="Genomic_DNA"/>
</dbReference>
<dbReference type="GO" id="GO:0006355">
    <property type="term" value="P:regulation of DNA-templated transcription"/>
    <property type="evidence" value="ECO:0007669"/>
    <property type="project" value="InterPro"/>
</dbReference>
<protein>
    <submittedName>
        <fullName evidence="5">Transcriptional regulatory protein LiaR</fullName>
    </submittedName>
</protein>
<evidence type="ECO:0000256" key="3">
    <source>
        <dbReference type="ARBA" id="ARBA00023163"/>
    </source>
</evidence>
<dbReference type="PROSITE" id="PS50043">
    <property type="entry name" value="HTH_LUXR_2"/>
    <property type="match status" value="1"/>
</dbReference>
<dbReference type="CDD" id="cd06170">
    <property type="entry name" value="LuxR_C_like"/>
    <property type="match status" value="1"/>
</dbReference>
<sequence>MHQTGGAGPRGYLEGLSADVIWDSSGGNPLFLRNLVEGAVAAGTLSEVNGVWQLRGPTAVPSGLVDLVDSRIERAGGDVMDVLRLLALCEPLDLDTLVALSDAEAVDAAEYSDLVRIARDGTTINVRFSHPVYGDVIRRRIGIAAGRTLRARLVSVLRDLPVDTAAARIRLAQLCVDGDQDLEPKLLISAAKDAVALANLPLGERLAKAANDRGGGLAAAELLSRALLWQGRPVEADEALATFDPDELDELELAVWGIPRMSLLFWSLGEAERATAILELLCERVQHPVLRLIVDGAAAMMAVHENRIDEGIAAAQKVLDAAEVPPQASDFAAFAAGLAMPVAGQGNAFEPIAARCRAERKPTDGMIKVMVRYCDVLALTMVGDLDCAEQRAVEYNAFSSSGQFLGWAIARITSGVVATYRGSFLEAISAFEQALAALNAENSLPWRLPARLLLARAYAALGDLDGAQRVLDDADEHSGPQTAIHEPQRVIARAWIAAAGGSPTSAITLCTQAADISHSAGQYALEAEALHHAARFGDRTVADRISALVPLLDGSVAELYARHAAAVAEADARALDAVSEDFETAGFLLSAADSAAQAAAVRERAGGRGGAESSARALRLSVLCDKATTPALRASAKPLPVTGREREIIALVAQGLSNREIAERLTVSVRTVEGHIYRASIKLDVADRDALARIVWDNEK</sequence>
<dbReference type="Pfam" id="PF00196">
    <property type="entry name" value="GerE"/>
    <property type="match status" value="1"/>
</dbReference>
<dbReference type="SMART" id="SM00421">
    <property type="entry name" value="HTH_LUXR"/>
    <property type="match status" value="1"/>
</dbReference>
<dbReference type="PANTHER" id="PTHR44688:SF16">
    <property type="entry name" value="DNA-BINDING TRANSCRIPTIONAL ACTIVATOR DEVR_DOSR"/>
    <property type="match status" value="1"/>
</dbReference>
<gene>
    <name evidence="5" type="primary">liaR_1</name>
    <name evidence="5" type="ORF">D7316_01047</name>
</gene>
<organism evidence="5 6">
    <name type="scientific">Gordonia insulae</name>
    <dbReference type="NCBI Taxonomy" id="2420509"/>
    <lineage>
        <taxon>Bacteria</taxon>
        <taxon>Bacillati</taxon>
        <taxon>Actinomycetota</taxon>
        <taxon>Actinomycetes</taxon>
        <taxon>Mycobacteriales</taxon>
        <taxon>Gordoniaceae</taxon>
        <taxon>Gordonia</taxon>
    </lineage>
</organism>
<keyword evidence="1" id="KW-0805">Transcription regulation</keyword>
<evidence type="ECO:0000256" key="2">
    <source>
        <dbReference type="ARBA" id="ARBA00023125"/>
    </source>
</evidence>
<dbReference type="InterPro" id="IPR016032">
    <property type="entry name" value="Sig_transdc_resp-reg_C-effctor"/>
</dbReference>
<dbReference type="KEGG" id="gom:D7316_01047"/>
<dbReference type="SUPFAM" id="SSF48452">
    <property type="entry name" value="TPR-like"/>
    <property type="match status" value="1"/>
</dbReference>
<evidence type="ECO:0000259" key="4">
    <source>
        <dbReference type="PROSITE" id="PS50043"/>
    </source>
</evidence>
<dbReference type="InterPro" id="IPR011990">
    <property type="entry name" value="TPR-like_helical_dom_sf"/>
</dbReference>
<evidence type="ECO:0000313" key="6">
    <source>
        <dbReference type="Proteomes" id="UP000271469"/>
    </source>
</evidence>
<reference evidence="5 6" key="1">
    <citation type="submission" date="2018-11" db="EMBL/GenBank/DDBJ databases">
        <title>Gordonia insulae sp. nov., isolated from an island soil.</title>
        <authorList>
            <person name="Kim Y.S."/>
            <person name="Kim S.B."/>
        </authorList>
    </citation>
    <scope>NUCLEOTIDE SEQUENCE [LARGE SCALE GENOMIC DNA]</scope>
    <source>
        <strain evidence="5 6">MMS17-SY073</strain>
    </source>
</reference>
<evidence type="ECO:0000256" key="1">
    <source>
        <dbReference type="ARBA" id="ARBA00023015"/>
    </source>
</evidence>
<feature type="domain" description="HTH luxR-type" evidence="4">
    <location>
        <begin position="634"/>
        <end position="699"/>
    </location>
</feature>
<dbReference type="Gene3D" id="1.10.10.10">
    <property type="entry name" value="Winged helix-like DNA-binding domain superfamily/Winged helix DNA-binding domain"/>
    <property type="match status" value="1"/>
</dbReference>
<accession>A0A3G8JH35</accession>
<dbReference type="GO" id="GO:0003677">
    <property type="term" value="F:DNA binding"/>
    <property type="evidence" value="ECO:0007669"/>
    <property type="project" value="UniProtKB-KW"/>
</dbReference>
<dbReference type="Proteomes" id="UP000271469">
    <property type="component" value="Chromosome"/>
</dbReference>
<dbReference type="Pfam" id="PF14559">
    <property type="entry name" value="TPR_19"/>
    <property type="match status" value="1"/>
</dbReference>
<dbReference type="InterPro" id="IPR036388">
    <property type="entry name" value="WH-like_DNA-bd_sf"/>
</dbReference>
<dbReference type="PRINTS" id="PR00038">
    <property type="entry name" value="HTHLUXR"/>
</dbReference>
<keyword evidence="3" id="KW-0804">Transcription</keyword>
<dbReference type="SUPFAM" id="SSF46894">
    <property type="entry name" value="C-terminal effector domain of the bipartite response regulators"/>
    <property type="match status" value="1"/>
</dbReference>
<dbReference type="Gene3D" id="1.25.40.10">
    <property type="entry name" value="Tetratricopeptide repeat domain"/>
    <property type="match status" value="1"/>
</dbReference>
<dbReference type="PANTHER" id="PTHR44688">
    <property type="entry name" value="DNA-BINDING TRANSCRIPTIONAL ACTIVATOR DEVR_DOSR"/>
    <property type="match status" value="1"/>
</dbReference>
<proteinExistence type="predicted"/>
<keyword evidence="6" id="KW-1185">Reference proteome</keyword>
<name>A0A3G8JH35_9ACTN</name>
<keyword evidence="2" id="KW-0238">DNA-binding</keyword>
<dbReference type="PROSITE" id="PS00622">
    <property type="entry name" value="HTH_LUXR_1"/>
    <property type="match status" value="1"/>
</dbReference>
<dbReference type="AlphaFoldDB" id="A0A3G8JH35"/>
<dbReference type="InterPro" id="IPR000792">
    <property type="entry name" value="Tscrpt_reg_LuxR_C"/>
</dbReference>
<evidence type="ECO:0000313" key="5">
    <source>
        <dbReference type="EMBL" id="AZG44461.1"/>
    </source>
</evidence>